<name>A0A125P627_9LACO</name>
<dbReference type="Gene3D" id="1.20.1560.10">
    <property type="entry name" value="ABC transporter type 1, transmembrane domain"/>
    <property type="match status" value="1"/>
</dbReference>
<keyword evidence="5 7" id="KW-1133">Transmembrane helix</keyword>
<evidence type="ECO:0000256" key="2">
    <source>
        <dbReference type="ARBA" id="ARBA00022692"/>
    </source>
</evidence>
<evidence type="ECO:0000256" key="3">
    <source>
        <dbReference type="ARBA" id="ARBA00022741"/>
    </source>
</evidence>
<dbReference type="SMART" id="SM00382">
    <property type="entry name" value="AAA"/>
    <property type="match status" value="1"/>
</dbReference>
<dbReference type="Pfam" id="PF00005">
    <property type="entry name" value="ABC_tran"/>
    <property type="match status" value="1"/>
</dbReference>
<dbReference type="PROSITE" id="PS50929">
    <property type="entry name" value="ABC_TM1F"/>
    <property type="match status" value="1"/>
</dbReference>
<evidence type="ECO:0000256" key="4">
    <source>
        <dbReference type="ARBA" id="ARBA00022840"/>
    </source>
</evidence>
<dbReference type="GO" id="GO:0015421">
    <property type="term" value="F:ABC-type oligopeptide transporter activity"/>
    <property type="evidence" value="ECO:0007669"/>
    <property type="project" value="TreeGrafter"/>
</dbReference>
<dbReference type="EMBL" id="LJGP01000043">
    <property type="protein sequence ID" value="KWU03106.1"/>
    <property type="molecule type" value="Genomic_DNA"/>
</dbReference>
<reference evidence="10 11" key="1">
    <citation type="journal article" date="2016" name="Microbiology (Mosc.)">
        <title>Comparison of Lactobacillus crispatus isolates from Lactobacillus-dominated vaginal microbiomes with isolates from microbiomes containing bacterial vaginosis-associated bacteria.</title>
        <authorList>
            <person name="Abdelmaksoud A.A."/>
            <person name="Koparde V.N."/>
            <person name="Sheth N.U."/>
            <person name="Serrano M.G."/>
            <person name="Glascock A.L."/>
            <person name="Fettweis J.M."/>
            <person name="Strauss Iii J.F."/>
            <person name="Buck G.A."/>
            <person name="Jefferson K.K."/>
        </authorList>
    </citation>
    <scope>NUCLEOTIDE SEQUENCE [LARGE SCALE GENOMIC DNA]</scope>
    <source>
        <strain evidence="10 11">VMC3</strain>
    </source>
</reference>
<evidence type="ECO:0000259" key="8">
    <source>
        <dbReference type="PROSITE" id="PS50893"/>
    </source>
</evidence>
<dbReference type="GO" id="GO:0005886">
    <property type="term" value="C:plasma membrane"/>
    <property type="evidence" value="ECO:0007669"/>
    <property type="project" value="UniProtKB-SubCell"/>
</dbReference>
<feature type="domain" description="ABC transporter" evidence="8">
    <location>
        <begin position="344"/>
        <end position="578"/>
    </location>
</feature>
<evidence type="ECO:0000256" key="6">
    <source>
        <dbReference type="ARBA" id="ARBA00023136"/>
    </source>
</evidence>
<dbReference type="Gene3D" id="3.40.50.300">
    <property type="entry name" value="P-loop containing nucleotide triphosphate hydrolases"/>
    <property type="match status" value="1"/>
</dbReference>
<dbReference type="NCBIfam" id="TIGR02868">
    <property type="entry name" value="CydC"/>
    <property type="match status" value="1"/>
</dbReference>
<keyword evidence="4 10" id="KW-0067">ATP-binding</keyword>
<comment type="caution">
    <text evidence="10">The sequence shown here is derived from an EMBL/GenBank/DDBJ whole genome shotgun (WGS) entry which is preliminary data.</text>
</comment>
<feature type="transmembrane region" description="Helical" evidence="7">
    <location>
        <begin position="145"/>
        <end position="165"/>
    </location>
</feature>
<dbReference type="InterPro" id="IPR014223">
    <property type="entry name" value="ABC_CydC/D"/>
</dbReference>
<dbReference type="GO" id="GO:0045454">
    <property type="term" value="P:cell redox homeostasis"/>
    <property type="evidence" value="ECO:0007669"/>
    <property type="project" value="InterPro"/>
</dbReference>
<dbReference type="CDD" id="cd03247">
    <property type="entry name" value="ABCC_cytochrome_bd"/>
    <property type="match status" value="1"/>
</dbReference>
<evidence type="ECO:0000313" key="11">
    <source>
        <dbReference type="Proteomes" id="UP000067598"/>
    </source>
</evidence>
<feature type="transmembrane region" description="Helical" evidence="7">
    <location>
        <begin position="171"/>
        <end position="191"/>
    </location>
</feature>
<gene>
    <name evidence="10" type="ORF">AEL95_09180</name>
</gene>
<keyword evidence="2 7" id="KW-0812">Transmembrane</keyword>
<dbReference type="Proteomes" id="UP000067598">
    <property type="component" value="Unassembled WGS sequence"/>
</dbReference>
<comment type="subcellular location">
    <subcellularLocation>
        <location evidence="1">Cell membrane</location>
        <topology evidence="1">Multi-pass membrane protein</topology>
    </subcellularLocation>
</comment>
<dbReference type="InterPro" id="IPR036640">
    <property type="entry name" value="ABC1_TM_sf"/>
</dbReference>
<protein>
    <submittedName>
        <fullName evidence="10">Cysteine ABC transporter ATP-binding protein</fullName>
    </submittedName>
</protein>
<keyword evidence="3" id="KW-0547">Nucleotide-binding</keyword>
<dbReference type="PANTHER" id="PTHR43394">
    <property type="entry name" value="ATP-DEPENDENT PERMEASE MDL1, MITOCHONDRIAL"/>
    <property type="match status" value="1"/>
</dbReference>
<dbReference type="PATRIC" id="fig|47770.28.peg.1348"/>
<feature type="transmembrane region" description="Helical" evidence="7">
    <location>
        <begin position="287"/>
        <end position="309"/>
    </location>
</feature>
<dbReference type="PANTHER" id="PTHR43394:SF1">
    <property type="entry name" value="ATP-BINDING CASSETTE SUB-FAMILY B MEMBER 10, MITOCHONDRIAL"/>
    <property type="match status" value="1"/>
</dbReference>
<feature type="transmembrane region" description="Helical" evidence="7">
    <location>
        <begin position="28"/>
        <end position="52"/>
    </location>
</feature>
<dbReference type="GO" id="GO:0016887">
    <property type="term" value="F:ATP hydrolysis activity"/>
    <property type="evidence" value="ECO:0007669"/>
    <property type="project" value="InterPro"/>
</dbReference>
<evidence type="ECO:0000256" key="5">
    <source>
        <dbReference type="ARBA" id="ARBA00022989"/>
    </source>
</evidence>
<evidence type="ECO:0000259" key="9">
    <source>
        <dbReference type="PROSITE" id="PS50929"/>
    </source>
</evidence>
<keyword evidence="6 7" id="KW-0472">Membrane</keyword>
<dbReference type="InterPro" id="IPR003593">
    <property type="entry name" value="AAA+_ATPase"/>
</dbReference>
<dbReference type="RefSeq" id="WP_060462458.1">
    <property type="nucleotide sequence ID" value="NZ_AP025162.1"/>
</dbReference>
<evidence type="ECO:0000256" key="1">
    <source>
        <dbReference type="ARBA" id="ARBA00004651"/>
    </source>
</evidence>
<dbReference type="SUPFAM" id="SSF52540">
    <property type="entry name" value="P-loop containing nucleoside triphosphate hydrolases"/>
    <property type="match status" value="1"/>
</dbReference>
<accession>A0A125P627</accession>
<dbReference type="GO" id="GO:0005524">
    <property type="term" value="F:ATP binding"/>
    <property type="evidence" value="ECO:0007669"/>
    <property type="project" value="UniProtKB-KW"/>
</dbReference>
<evidence type="ECO:0000313" key="10">
    <source>
        <dbReference type="EMBL" id="KWU03106.1"/>
    </source>
</evidence>
<dbReference type="GO" id="GO:0034775">
    <property type="term" value="P:glutathione transmembrane transport"/>
    <property type="evidence" value="ECO:0007669"/>
    <property type="project" value="InterPro"/>
</dbReference>
<dbReference type="InterPro" id="IPR039421">
    <property type="entry name" value="Type_1_exporter"/>
</dbReference>
<dbReference type="PROSITE" id="PS50893">
    <property type="entry name" value="ABC_TRANSPORTER_2"/>
    <property type="match status" value="1"/>
</dbReference>
<feature type="transmembrane region" description="Helical" evidence="7">
    <location>
        <begin position="64"/>
        <end position="83"/>
    </location>
</feature>
<sequence length="582" mass="66108">MINKIPVLRALKNDRWVRPYLEKYRKTLILAIALGILTFVCGGGLMFCAGYLISRSAAKPENILLIYVPIVLTRAFGITRPAVRYFERLVSHNWVLKMTSKFRQQLYDSLERDATIFNSKYQLGNILGLLSDDVSHIQNFYLRTIFPMFVAWGLYAIIVIGLGIISPLMGIWMLILFFLIIFAIPIWSVLINGARQSYEKTVQDKLYVDLTDNVMGVDDWILSGRSKEYLALHVNDQDKFLQINAKMKKFDRWRDFVLQIFWVLVIVSLVIWGAARFGGRSTYYTNWIAAFALALFPTVEAFASLPTAAQETNIYKDSLKRLNNLPAPDRTKHKPIKLTAPFNLVLTDVHYAYPQTNKEVLHGINLNIHDGEKIAILGRSGAGKSTLAALLRGDRVPAKGHVTLNGIDTSKFGDQMSNYFSIINQTPYLFNTTIANNLRLGNEDATYEQLWDVLRRVGLAEMVQKLTDGLDTKVDEAGLRFSGGERHRLALARILLKNTPIVLLDEPTVGLDPITEQAVINMFIKELSGKTLIWITHHLQGIDQMDQVIFIEDGQINMQGTPEKLWQTEPRYRELKKADLGL</sequence>
<proteinExistence type="predicted"/>
<feature type="transmembrane region" description="Helical" evidence="7">
    <location>
        <begin position="256"/>
        <end position="275"/>
    </location>
</feature>
<dbReference type="InterPro" id="IPR003439">
    <property type="entry name" value="ABC_transporter-like_ATP-bd"/>
</dbReference>
<evidence type="ECO:0000256" key="7">
    <source>
        <dbReference type="SAM" id="Phobius"/>
    </source>
</evidence>
<dbReference type="SUPFAM" id="SSF90123">
    <property type="entry name" value="ABC transporter transmembrane region"/>
    <property type="match status" value="1"/>
</dbReference>
<dbReference type="AlphaFoldDB" id="A0A125P627"/>
<organism evidence="10 11">
    <name type="scientific">Lactobacillus crispatus</name>
    <dbReference type="NCBI Taxonomy" id="47770"/>
    <lineage>
        <taxon>Bacteria</taxon>
        <taxon>Bacillati</taxon>
        <taxon>Bacillota</taxon>
        <taxon>Bacilli</taxon>
        <taxon>Lactobacillales</taxon>
        <taxon>Lactobacillaceae</taxon>
        <taxon>Lactobacillus</taxon>
    </lineage>
</organism>
<dbReference type="InterPro" id="IPR027417">
    <property type="entry name" value="P-loop_NTPase"/>
</dbReference>
<dbReference type="InterPro" id="IPR011527">
    <property type="entry name" value="ABC1_TM_dom"/>
</dbReference>
<feature type="domain" description="ABC transmembrane type-1" evidence="9">
    <location>
        <begin position="29"/>
        <end position="277"/>
    </location>
</feature>